<dbReference type="InterPro" id="IPR001638">
    <property type="entry name" value="Solute-binding_3/MltF_N"/>
</dbReference>
<protein>
    <submittedName>
        <fullName evidence="3">Substrate-binding periplasmic protein</fullName>
    </submittedName>
</protein>
<dbReference type="RefSeq" id="WP_378167822.1">
    <property type="nucleotide sequence ID" value="NZ_JBHSBU010000001.1"/>
</dbReference>
<comment type="caution">
    <text evidence="3">The sequence shown here is derived from an EMBL/GenBank/DDBJ whole genome shotgun (WGS) entry which is preliminary data.</text>
</comment>
<reference evidence="4" key="1">
    <citation type="journal article" date="2019" name="Int. J. Syst. Evol. Microbiol.">
        <title>The Global Catalogue of Microorganisms (GCM) 10K type strain sequencing project: providing services to taxonomists for standard genome sequencing and annotation.</title>
        <authorList>
            <consortium name="The Broad Institute Genomics Platform"/>
            <consortium name="The Broad Institute Genome Sequencing Center for Infectious Disease"/>
            <person name="Wu L."/>
            <person name="Ma J."/>
        </authorList>
    </citation>
    <scope>NUCLEOTIDE SEQUENCE [LARGE SCALE GENOMIC DNA]</scope>
    <source>
        <strain evidence="4">LMG 29894</strain>
    </source>
</reference>
<dbReference type="PANTHER" id="PTHR35936">
    <property type="entry name" value="MEMBRANE-BOUND LYTIC MUREIN TRANSGLYCOSYLASE F"/>
    <property type="match status" value="1"/>
</dbReference>
<sequence length="240" mass="27206">MRAWIWIGLTLLALSARAERWIVAADNAFPPYSFLDPATQRPAGLDTDIVTATLQAIGQPFDLELYPWERVKKMLDAKMVDMAYQFVGTPERMAQYRLVGPIRFGVTVFMTRSEMDISYNELSDLAPYTIGTVHGFAYTDAFDKASYLRKDAGATSPAQLLQKLMVKRVDLIVGDKTQLLYLARQQGVIDRIKLLPKPLAEVARYVGFQRGDNDKADRFAQGLEKLRRDGTLERIISTWH</sequence>
<dbReference type="PANTHER" id="PTHR35936:SF25">
    <property type="entry name" value="ABC TRANSPORTER SUBSTRATE-BINDING PROTEIN"/>
    <property type="match status" value="1"/>
</dbReference>
<dbReference type="SMART" id="SM00062">
    <property type="entry name" value="PBPb"/>
    <property type="match status" value="1"/>
</dbReference>
<evidence type="ECO:0000313" key="4">
    <source>
        <dbReference type="Proteomes" id="UP001595791"/>
    </source>
</evidence>
<evidence type="ECO:0000313" key="3">
    <source>
        <dbReference type="EMBL" id="MFC4161646.1"/>
    </source>
</evidence>
<gene>
    <name evidence="3" type="ORF">ACFOW7_20110</name>
</gene>
<organism evidence="3 4">
    <name type="scientific">Chitinimonas lacunae</name>
    <dbReference type="NCBI Taxonomy" id="1963018"/>
    <lineage>
        <taxon>Bacteria</taxon>
        <taxon>Pseudomonadati</taxon>
        <taxon>Pseudomonadota</taxon>
        <taxon>Betaproteobacteria</taxon>
        <taxon>Neisseriales</taxon>
        <taxon>Chitinibacteraceae</taxon>
        <taxon>Chitinimonas</taxon>
    </lineage>
</organism>
<dbReference type="SUPFAM" id="SSF53850">
    <property type="entry name" value="Periplasmic binding protein-like II"/>
    <property type="match status" value="1"/>
</dbReference>
<dbReference type="Pfam" id="PF00497">
    <property type="entry name" value="SBP_bac_3"/>
    <property type="match status" value="1"/>
</dbReference>
<dbReference type="Proteomes" id="UP001595791">
    <property type="component" value="Unassembled WGS sequence"/>
</dbReference>
<name>A0ABV8MWF9_9NEIS</name>
<proteinExistence type="predicted"/>
<feature type="domain" description="Solute-binding protein family 3/N-terminal" evidence="2">
    <location>
        <begin position="20"/>
        <end position="240"/>
    </location>
</feature>
<evidence type="ECO:0000256" key="1">
    <source>
        <dbReference type="ARBA" id="ARBA00022729"/>
    </source>
</evidence>
<accession>A0ABV8MWF9</accession>
<keyword evidence="4" id="KW-1185">Reference proteome</keyword>
<dbReference type="Gene3D" id="3.40.190.10">
    <property type="entry name" value="Periplasmic binding protein-like II"/>
    <property type="match status" value="2"/>
</dbReference>
<evidence type="ECO:0000259" key="2">
    <source>
        <dbReference type="SMART" id="SM00062"/>
    </source>
</evidence>
<keyword evidence="1" id="KW-0732">Signal</keyword>
<dbReference type="EMBL" id="JBHSBU010000001">
    <property type="protein sequence ID" value="MFC4161646.1"/>
    <property type="molecule type" value="Genomic_DNA"/>
</dbReference>